<protein>
    <submittedName>
        <fullName evidence="2">Uncharacterized protein</fullName>
    </submittedName>
</protein>
<keyword evidence="1" id="KW-0472">Membrane</keyword>
<organism evidence="2">
    <name type="scientific">Candidatus Kentrum sp. DK</name>
    <dbReference type="NCBI Taxonomy" id="2126562"/>
    <lineage>
        <taxon>Bacteria</taxon>
        <taxon>Pseudomonadati</taxon>
        <taxon>Pseudomonadota</taxon>
        <taxon>Gammaproteobacteria</taxon>
        <taxon>Candidatus Kentrum</taxon>
    </lineage>
</organism>
<evidence type="ECO:0000313" key="2">
    <source>
        <dbReference type="EMBL" id="VFJ65978.1"/>
    </source>
</evidence>
<accession>A0A450TFK4</accession>
<keyword evidence="1" id="KW-1133">Transmembrane helix</keyword>
<gene>
    <name evidence="2" type="ORF">BECKDK2373B_GA0170837_11573</name>
</gene>
<name>A0A450TFK4_9GAMM</name>
<reference evidence="2" key="1">
    <citation type="submission" date="2019-02" db="EMBL/GenBank/DDBJ databases">
        <authorList>
            <person name="Gruber-Vodicka R. H."/>
            <person name="Seah K. B. B."/>
        </authorList>
    </citation>
    <scope>NUCLEOTIDE SEQUENCE</scope>
    <source>
        <strain evidence="2">BECK_DK47</strain>
    </source>
</reference>
<dbReference type="AlphaFoldDB" id="A0A450TFK4"/>
<feature type="transmembrane region" description="Helical" evidence="1">
    <location>
        <begin position="12"/>
        <end position="31"/>
    </location>
</feature>
<sequence length="185" mass="20149">MLSGKEIGKKIINSLGWILSTVLGAVIIVGVKDYAIPYFKNGFSEQKIWTIVGGGVGNDISLHTVVGNSDFTDDDISTYDFSGAEIKIDSENNVSFSSNMLMNNPSNDRKILGRITGNGIYVDGIAYVIYSAKAEGEIKDWKGVAILKISKSGSIIGYWITEDTRKKGKFSFGSLNLDGKSTWMQ</sequence>
<keyword evidence="1" id="KW-0812">Transmembrane</keyword>
<evidence type="ECO:0000256" key="1">
    <source>
        <dbReference type="SAM" id="Phobius"/>
    </source>
</evidence>
<dbReference type="EMBL" id="CAADEX010000157">
    <property type="protein sequence ID" value="VFJ65978.1"/>
    <property type="molecule type" value="Genomic_DNA"/>
</dbReference>
<proteinExistence type="predicted"/>